<evidence type="ECO:0000313" key="1">
    <source>
        <dbReference type="EMBL" id="KZT66290.1"/>
    </source>
</evidence>
<accession>A0A165MYQ4</accession>
<dbReference type="AlphaFoldDB" id="A0A165MYQ4"/>
<gene>
    <name evidence="1" type="ORF">DAEQUDRAFT_471473</name>
</gene>
<organism evidence="1 2">
    <name type="scientific">Daedalea quercina L-15889</name>
    <dbReference type="NCBI Taxonomy" id="1314783"/>
    <lineage>
        <taxon>Eukaryota</taxon>
        <taxon>Fungi</taxon>
        <taxon>Dikarya</taxon>
        <taxon>Basidiomycota</taxon>
        <taxon>Agaricomycotina</taxon>
        <taxon>Agaricomycetes</taxon>
        <taxon>Polyporales</taxon>
        <taxon>Fomitopsis</taxon>
    </lineage>
</organism>
<keyword evidence="2" id="KW-1185">Reference proteome</keyword>
<protein>
    <submittedName>
        <fullName evidence="1">Uncharacterized protein</fullName>
    </submittedName>
</protein>
<evidence type="ECO:0000313" key="2">
    <source>
        <dbReference type="Proteomes" id="UP000076727"/>
    </source>
</evidence>
<dbReference type="EMBL" id="KV429091">
    <property type="protein sequence ID" value="KZT66290.1"/>
    <property type="molecule type" value="Genomic_DNA"/>
</dbReference>
<sequence length="150" mass="17100">MGKIGIPGMCRSPNVWDTSNSEQSWYRRELKEGCSTWEVYERKFPYAGILPPTRILSGTSLASPLLPLTLHQSHNSAYQEKHSGHASAYRIVILVTLLAFKFQYQSGHQPVHVTVHGLNVPFFETRRMVRRVSARIPCCITVYVFWFGAC</sequence>
<name>A0A165MYQ4_9APHY</name>
<dbReference type="Proteomes" id="UP000076727">
    <property type="component" value="Unassembled WGS sequence"/>
</dbReference>
<proteinExistence type="predicted"/>
<reference evidence="1 2" key="1">
    <citation type="journal article" date="2016" name="Mol. Biol. Evol.">
        <title>Comparative Genomics of Early-Diverging Mushroom-Forming Fungi Provides Insights into the Origins of Lignocellulose Decay Capabilities.</title>
        <authorList>
            <person name="Nagy L.G."/>
            <person name="Riley R."/>
            <person name="Tritt A."/>
            <person name="Adam C."/>
            <person name="Daum C."/>
            <person name="Floudas D."/>
            <person name="Sun H."/>
            <person name="Yadav J.S."/>
            <person name="Pangilinan J."/>
            <person name="Larsson K.H."/>
            <person name="Matsuura K."/>
            <person name="Barry K."/>
            <person name="Labutti K."/>
            <person name="Kuo R."/>
            <person name="Ohm R.A."/>
            <person name="Bhattacharya S.S."/>
            <person name="Shirouzu T."/>
            <person name="Yoshinaga Y."/>
            <person name="Martin F.M."/>
            <person name="Grigoriev I.V."/>
            <person name="Hibbett D.S."/>
        </authorList>
    </citation>
    <scope>NUCLEOTIDE SEQUENCE [LARGE SCALE GENOMIC DNA]</scope>
    <source>
        <strain evidence="1 2">L-15889</strain>
    </source>
</reference>